<dbReference type="InterPro" id="IPR036265">
    <property type="entry name" value="HIT-like_sf"/>
</dbReference>
<accession>A0A9P0GQA9</accession>
<name>A0A9P0GQA9_PHACE</name>
<dbReference type="InterPro" id="IPR006768">
    <property type="entry name" value="Cwf19-like_C_dom-1"/>
</dbReference>
<dbReference type="EMBL" id="OU896709">
    <property type="protein sequence ID" value="CAH1159337.1"/>
    <property type="molecule type" value="Genomic_DNA"/>
</dbReference>
<feature type="compositionally biased region" description="Polar residues" evidence="2">
    <location>
        <begin position="113"/>
        <end position="123"/>
    </location>
</feature>
<organism evidence="5 6">
    <name type="scientific">Phaedon cochleariae</name>
    <name type="common">Mustard beetle</name>
    <dbReference type="NCBI Taxonomy" id="80249"/>
    <lineage>
        <taxon>Eukaryota</taxon>
        <taxon>Metazoa</taxon>
        <taxon>Ecdysozoa</taxon>
        <taxon>Arthropoda</taxon>
        <taxon>Hexapoda</taxon>
        <taxon>Insecta</taxon>
        <taxon>Pterygota</taxon>
        <taxon>Neoptera</taxon>
        <taxon>Endopterygota</taxon>
        <taxon>Coleoptera</taxon>
        <taxon>Polyphaga</taxon>
        <taxon>Cucujiformia</taxon>
        <taxon>Chrysomeloidea</taxon>
        <taxon>Chrysomelidae</taxon>
        <taxon>Chrysomelinae</taxon>
        <taxon>Chrysomelini</taxon>
        <taxon>Phaedon</taxon>
    </lineage>
</organism>
<evidence type="ECO:0000313" key="5">
    <source>
        <dbReference type="EMBL" id="CAH1159337.1"/>
    </source>
</evidence>
<evidence type="ECO:0008006" key="7">
    <source>
        <dbReference type="Google" id="ProtNLM"/>
    </source>
</evidence>
<keyword evidence="6" id="KW-1185">Reference proteome</keyword>
<feature type="compositionally biased region" description="Basic and acidic residues" evidence="2">
    <location>
        <begin position="212"/>
        <end position="223"/>
    </location>
</feature>
<dbReference type="AlphaFoldDB" id="A0A9P0GQA9"/>
<evidence type="ECO:0000256" key="1">
    <source>
        <dbReference type="ARBA" id="ARBA00006795"/>
    </source>
</evidence>
<feature type="compositionally biased region" description="Basic residues" evidence="2">
    <location>
        <begin position="73"/>
        <end position="82"/>
    </location>
</feature>
<dbReference type="Proteomes" id="UP001153737">
    <property type="component" value="Chromosome 3"/>
</dbReference>
<feature type="domain" description="Cwf19-like C-terminal" evidence="4">
    <location>
        <begin position="385"/>
        <end position="508"/>
    </location>
</feature>
<feature type="compositionally biased region" description="Low complexity" evidence="2">
    <location>
        <begin position="200"/>
        <end position="211"/>
    </location>
</feature>
<protein>
    <recommendedName>
        <fullName evidence="7">CWF19-like protein 2</fullName>
    </recommendedName>
</protein>
<dbReference type="InterPro" id="IPR040194">
    <property type="entry name" value="Cwf19-like"/>
</dbReference>
<dbReference type="InterPro" id="IPR006767">
    <property type="entry name" value="Cwf19-like_C_dom-2"/>
</dbReference>
<evidence type="ECO:0000256" key="2">
    <source>
        <dbReference type="SAM" id="MobiDB-lite"/>
    </source>
</evidence>
<dbReference type="SUPFAM" id="SSF54197">
    <property type="entry name" value="HIT-like"/>
    <property type="match status" value="1"/>
</dbReference>
<dbReference type="Pfam" id="PF04677">
    <property type="entry name" value="CwfJ_C_1"/>
    <property type="match status" value="1"/>
</dbReference>
<evidence type="ECO:0000259" key="4">
    <source>
        <dbReference type="Pfam" id="PF04677"/>
    </source>
</evidence>
<dbReference type="PANTHER" id="PTHR12072">
    <property type="entry name" value="CWF19, CELL CYCLE CONTROL PROTEIN"/>
    <property type="match status" value="1"/>
</dbReference>
<feature type="region of interest" description="Disordered" evidence="2">
    <location>
        <begin position="279"/>
        <end position="307"/>
    </location>
</feature>
<feature type="compositionally biased region" description="Basic residues" evidence="2">
    <location>
        <begin position="1"/>
        <end position="19"/>
    </location>
</feature>
<evidence type="ECO:0000259" key="3">
    <source>
        <dbReference type="Pfam" id="PF04676"/>
    </source>
</evidence>
<dbReference type="Gene3D" id="3.30.428.10">
    <property type="entry name" value="HIT-like"/>
    <property type="match status" value="1"/>
</dbReference>
<dbReference type="GO" id="GO:0000398">
    <property type="term" value="P:mRNA splicing, via spliceosome"/>
    <property type="evidence" value="ECO:0007669"/>
    <property type="project" value="TreeGrafter"/>
</dbReference>
<feature type="compositionally biased region" description="Basic and acidic residues" evidence="2">
    <location>
        <begin position="167"/>
        <end position="176"/>
    </location>
</feature>
<dbReference type="PANTHER" id="PTHR12072:SF5">
    <property type="entry name" value="CWF19-LIKE PROTEIN 2"/>
    <property type="match status" value="1"/>
</dbReference>
<evidence type="ECO:0000313" key="6">
    <source>
        <dbReference type="Proteomes" id="UP001153737"/>
    </source>
</evidence>
<feature type="domain" description="Cwf19-like protein C-terminal" evidence="3">
    <location>
        <begin position="517"/>
        <end position="611"/>
    </location>
</feature>
<comment type="similarity">
    <text evidence="1">Belongs to the CWF19 family.</text>
</comment>
<proteinExistence type="inferred from homology"/>
<gene>
    <name evidence="5" type="ORF">PHAECO_LOCUS7481</name>
</gene>
<dbReference type="GO" id="GO:0071014">
    <property type="term" value="C:post-mRNA release spliceosomal complex"/>
    <property type="evidence" value="ECO:0007669"/>
    <property type="project" value="TreeGrafter"/>
</dbReference>
<feature type="region of interest" description="Disordered" evidence="2">
    <location>
        <begin position="52"/>
        <end position="223"/>
    </location>
</feature>
<reference evidence="5" key="1">
    <citation type="submission" date="2022-01" db="EMBL/GenBank/DDBJ databases">
        <authorList>
            <person name="King R."/>
        </authorList>
    </citation>
    <scope>NUCLEOTIDE SEQUENCE</scope>
</reference>
<feature type="region of interest" description="Disordered" evidence="2">
    <location>
        <begin position="1"/>
        <end position="32"/>
    </location>
</feature>
<dbReference type="Pfam" id="PF04676">
    <property type="entry name" value="CwfJ_C_2"/>
    <property type="match status" value="1"/>
</dbReference>
<feature type="compositionally biased region" description="Basic and acidic residues" evidence="2">
    <location>
        <begin position="124"/>
        <end position="150"/>
    </location>
</feature>
<reference evidence="5" key="2">
    <citation type="submission" date="2022-10" db="EMBL/GenBank/DDBJ databases">
        <authorList>
            <consortium name="ENA_rothamsted_submissions"/>
            <consortium name="culmorum"/>
            <person name="King R."/>
        </authorList>
    </citation>
    <scope>NUCLEOTIDE SEQUENCE</scope>
</reference>
<dbReference type="OrthoDB" id="2113965at2759"/>
<sequence length="615" mass="71566">MGKHKSKSKKNKKDKKISKRSQGTSSEEEWVEKKIVECSSSEEDKTVKKVFNGRRKYRSSSNDSISSDEDGKRSRKNKRSRYKSSSSELQYKEKCGVSNSDLNSDLKRDNWMNLPTSFSTSSTLERKTERENQKRLQREKEQYNPRECTRELNPYWKDGGDGLPKFQRPESDEEKPCINPKSGKYSSRSSNWRKPRDVSKQSTSKSTTVEKQGSDIDERVSESVVTTEKELNMLAAKLVKAEIMGNTKLINELKNKLENARSSLELEATNEEEVILTHTDSKGKSQPVRLQSDYNEPSVHKKKKKVETHKDGERIRYFADDDKYSLKQMFENEKYNSVEDQNKEFLEMTSKISKQDDMDDLFSDNIRKSQSDLKIDAKNRDRAISEHKKVTKSLENCIRCIQSESMPKHLMISMGETAYLSLPTYEPLTEGHCLIIPIRHVPCSTQLDENEWSNILDFRRALVNLFRSKGEDVIFFEYAMYFHKFPHMLIECVPLPKEDGDMAPIYFRKAIDESETEWSQNKKLVSLKGRDVRKAIPKGLPYFFVSFGMEEGYAHVIEDEELFPTNFAQEVIGGMLDLHHSKWRRPKSQQFQEQSKRVLEFSKEWKNFDCTANVS</sequence>